<keyword evidence="3" id="KW-1185">Reference proteome</keyword>
<organism evidence="2 3">
    <name type="scientific">Litoribaculum gwangyangense</name>
    <dbReference type="NCBI Taxonomy" id="1130722"/>
    <lineage>
        <taxon>Bacteria</taxon>
        <taxon>Pseudomonadati</taxon>
        <taxon>Bacteroidota</taxon>
        <taxon>Flavobacteriia</taxon>
        <taxon>Flavobacteriales</taxon>
        <taxon>Flavobacteriaceae</taxon>
        <taxon>Litoribaculum</taxon>
    </lineage>
</organism>
<accession>A0ABP9BWI9</accession>
<reference evidence="3" key="1">
    <citation type="journal article" date="2019" name="Int. J. Syst. Evol. Microbiol.">
        <title>The Global Catalogue of Microorganisms (GCM) 10K type strain sequencing project: providing services to taxonomists for standard genome sequencing and annotation.</title>
        <authorList>
            <consortium name="The Broad Institute Genomics Platform"/>
            <consortium name="The Broad Institute Genome Sequencing Center for Infectious Disease"/>
            <person name="Wu L."/>
            <person name="Ma J."/>
        </authorList>
    </citation>
    <scope>NUCLEOTIDE SEQUENCE [LARGE SCALE GENOMIC DNA]</scope>
    <source>
        <strain evidence="3">JCM 18325</strain>
    </source>
</reference>
<protein>
    <submittedName>
        <fullName evidence="2">Uncharacterized protein</fullName>
    </submittedName>
</protein>
<feature type="signal peptide" evidence="1">
    <location>
        <begin position="1"/>
        <end position="20"/>
    </location>
</feature>
<evidence type="ECO:0000313" key="2">
    <source>
        <dbReference type="EMBL" id="GAA4801177.1"/>
    </source>
</evidence>
<evidence type="ECO:0000256" key="1">
    <source>
        <dbReference type="SAM" id="SignalP"/>
    </source>
</evidence>
<dbReference type="Proteomes" id="UP001501433">
    <property type="component" value="Unassembled WGS sequence"/>
</dbReference>
<sequence>MKIKILILFLSLCILSFSQTRELRSFNFQGHEIDYSRIDYSKYGIAHFFITMYSTDSEYNLIEQSAYNCLLKEDNLYHTLFFFVRVPPSIKDLDIKSLLFSEFVNLIKREENIEKVNLYLNFDEDCSKIYQMEKKLENANDVKRVIKNISVKNICKNLTVSLQ</sequence>
<dbReference type="RefSeq" id="WP_345275239.1">
    <property type="nucleotide sequence ID" value="NZ_BAABJW010000001.1"/>
</dbReference>
<keyword evidence="1" id="KW-0732">Signal</keyword>
<dbReference type="EMBL" id="BAABJW010000001">
    <property type="protein sequence ID" value="GAA4801177.1"/>
    <property type="molecule type" value="Genomic_DNA"/>
</dbReference>
<proteinExistence type="predicted"/>
<feature type="chain" id="PRO_5046456225" evidence="1">
    <location>
        <begin position="21"/>
        <end position="163"/>
    </location>
</feature>
<name>A0ABP9BWI9_9FLAO</name>
<gene>
    <name evidence="2" type="ORF">GCM10023330_03750</name>
</gene>
<comment type="caution">
    <text evidence="2">The sequence shown here is derived from an EMBL/GenBank/DDBJ whole genome shotgun (WGS) entry which is preliminary data.</text>
</comment>
<evidence type="ECO:0000313" key="3">
    <source>
        <dbReference type="Proteomes" id="UP001501433"/>
    </source>
</evidence>